<organism evidence="3 4">
    <name type="scientific">Frigoriflavimonas asaccharolytica</name>
    <dbReference type="NCBI Taxonomy" id="2735899"/>
    <lineage>
        <taxon>Bacteria</taxon>
        <taxon>Pseudomonadati</taxon>
        <taxon>Bacteroidota</taxon>
        <taxon>Flavobacteriia</taxon>
        <taxon>Flavobacteriales</taxon>
        <taxon>Weeksellaceae</taxon>
        <taxon>Frigoriflavimonas</taxon>
    </lineage>
</organism>
<dbReference type="EMBL" id="JABSNO010000021">
    <property type="protein sequence ID" value="NRS93406.1"/>
    <property type="molecule type" value="Genomic_DNA"/>
</dbReference>
<dbReference type="PANTHER" id="PTHR46401:SF2">
    <property type="entry name" value="GLYCOSYLTRANSFERASE WBBK-RELATED"/>
    <property type="match status" value="1"/>
</dbReference>
<dbReference type="GO" id="GO:0016757">
    <property type="term" value="F:glycosyltransferase activity"/>
    <property type="evidence" value="ECO:0007669"/>
    <property type="project" value="InterPro"/>
</dbReference>
<comment type="caution">
    <text evidence="3">The sequence shown here is derived from an EMBL/GenBank/DDBJ whole genome shotgun (WGS) entry which is preliminary data.</text>
</comment>
<proteinExistence type="predicted"/>
<sequence length="344" mass="40281">MKKQKIYFICPSNKFVTGGVKQIYKMVETLNENNFDAVLLLKKNNKESWFNSKVPIEISPYIFKKIKYSYKNKSFNFFGKLVLKYLKLKSISLEENSILVFPEIYGPKINEIEPQLKKVIFNQNCYYTFEHFYQNYNSNPYQNTNSLATIVVSEDSKKYLNFTFPEHQVHRLKIGVDTSTFFYSENKQKIISYMPRKLSEDSIQIINILKIRNNLKTWSILPIENNTESEVAEILKKSAIFLSFNHREGFGLPPVEAMACGCFVIGYQGQAGREYFKDEFSSTVPEGNIIQFVKEIENIINNYEIDPEKLAYKGMLAAKLIKENYNVEKEETIKIWEKILFAQE</sequence>
<feature type="domain" description="Glycosyl transferase family 1" evidence="2">
    <location>
        <begin position="227"/>
        <end position="311"/>
    </location>
</feature>
<dbReference type="AlphaFoldDB" id="A0A8J8K9A4"/>
<dbReference type="SUPFAM" id="SSF53756">
    <property type="entry name" value="UDP-Glycosyltransferase/glycogen phosphorylase"/>
    <property type="match status" value="1"/>
</dbReference>
<gene>
    <name evidence="3" type="ORF">HNQ03_002496</name>
</gene>
<evidence type="ECO:0000313" key="4">
    <source>
        <dbReference type="Proteomes" id="UP000610746"/>
    </source>
</evidence>
<accession>A0A8J8K9A4</accession>
<keyword evidence="4" id="KW-1185">Reference proteome</keyword>
<dbReference type="Proteomes" id="UP000610746">
    <property type="component" value="Unassembled WGS sequence"/>
</dbReference>
<evidence type="ECO:0000313" key="3">
    <source>
        <dbReference type="EMBL" id="NRS93406.1"/>
    </source>
</evidence>
<dbReference type="InterPro" id="IPR001296">
    <property type="entry name" value="Glyco_trans_1"/>
</dbReference>
<keyword evidence="1" id="KW-0808">Transferase</keyword>
<dbReference type="Gene3D" id="3.40.50.2000">
    <property type="entry name" value="Glycogen Phosphorylase B"/>
    <property type="match status" value="1"/>
</dbReference>
<dbReference type="Pfam" id="PF00534">
    <property type="entry name" value="Glycos_transf_1"/>
    <property type="match status" value="1"/>
</dbReference>
<dbReference type="RefSeq" id="WP_173779970.1">
    <property type="nucleotide sequence ID" value="NZ_JABSNO010000021.1"/>
</dbReference>
<dbReference type="PANTHER" id="PTHR46401">
    <property type="entry name" value="GLYCOSYLTRANSFERASE WBBK-RELATED"/>
    <property type="match status" value="1"/>
</dbReference>
<reference evidence="3" key="1">
    <citation type="submission" date="2020-05" db="EMBL/GenBank/DDBJ databases">
        <title>Genomic Encyclopedia of Type Strains, Phase IV (KMG-V): Genome sequencing to study the core and pangenomes of soil and plant-associated prokaryotes.</title>
        <authorList>
            <person name="Whitman W."/>
        </authorList>
    </citation>
    <scope>NUCLEOTIDE SEQUENCE</scope>
    <source>
        <strain evidence="3">16F</strain>
    </source>
</reference>
<evidence type="ECO:0000259" key="2">
    <source>
        <dbReference type="Pfam" id="PF00534"/>
    </source>
</evidence>
<name>A0A8J8K9A4_9FLAO</name>
<protein>
    <recommendedName>
        <fullName evidence="2">Glycosyl transferase family 1 domain-containing protein</fullName>
    </recommendedName>
</protein>
<evidence type="ECO:0000256" key="1">
    <source>
        <dbReference type="ARBA" id="ARBA00022679"/>
    </source>
</evidence>